<reference evidence="8 9" key="1">
    <citation type="journal article" date="2018" name="Plant J.">
        <title>Genome sequences of Chlorella sorokiniana UTEX 1602 and Micractinium conductrix SAG 241.80: implications to maltose excretion by a green alga.</title>
        <authorList>
            <person name="Arriola M.B."/>
            <person name="Velmurugan N."/>
            <person name="Zhang Y."/>
            <person name="Plunkett M.H."/>
            <person name="Hondzo H."/>
            <person name="Barney B.M."/>
        </authorList>
    </citation>
    <scope>NUCLEOTIDE SEQUENCE [LARGE SCALE GENOMIC DNA]</scope>
    <source>
        <strain evidence="8 9">SAG 241.80</strain>
    </source>
</reference>
<keyword evidence="5" id="KW-0206">Cytoskeleton</keyword>
<proteinExistence type="inferred from homology"/>
<dbReference type="Gene3D" id="1.20.120.1900">
    <property type="entry name" value="Gamma-tubulin complex, C-terminal domain"/>
    <property type="match status" value="1"/>
</dbReference>
<dbReference type="GO" id="GO:0000922">
    <property type="term" value="C:spindle pole"/>
    <property type="evidence" value="ECO:0007669"/>
    <property type="project" value="InterPro"/>
</dbReference>
<evidence type="ECO:0000256" key="1">
    <source>
        <dbReference type="ARBA" id="ARBA00004245"/>
    </source>
</evidence>
<organism evidence="8 9">
    <name type="scientific">Micractinium conductrix</name>
    <dbReference type="NCBI Taxonomy" id="554055"/>
    <lineage>
        <taxon>Eukaryota</taxon>
        <taxon>Viridiplantae</taxon>
        <taxon>Chlorophyta</taxon>
        <taxon>core chlorophytes</taxon>
        <taxon>Trebouxiophyceae</taxon>
        <taxon>Chlorellales</taxon>
        <taxon>Chlorellaceae</taxon>
        <taxon>Chlorella clade</taxon>
        <taxon>Micractinium</taxon>
    </lineage>
</organism>
<feature type="compositionally biased region" description="Basic and acidic residues" evidence="6">
    <location>
        <begin position="863"/>
        <end position="878"/>
    </location>
</feature>
<dbReference type="GO" id="GO:0051225">
    <property type="term" value="P:spindle assembly"/>
    <property type="evidence" value="ECO:0007669"/>
    <property type="project" value="TreeGrafter"/>
</dbReference>
<dbReference type="InterPro" id="IPR040457">
    <property type="entry name" value="GCP_C"/>
</dbReference>
<comment type="caution">
    <text evidence="8">The sequence shown here is derived from an EMBL/GenBank/DDBJ whole genome shotgun (WGS) entry which is preliminary data.</text>
</comment>
<accession>A0A2P6VCR7</accession>
<feature type="domain" description="Gamma tubulin complex component C-terminal" evidence="7">
    <location>
        <begin position="969"/>
        <end position="1193"/>
    </location>
</feature>
<dbReference type="Pfam" id="PF04130">
    <property type="entry name" value="GCP_C_terminal"/>
    <property type="match status" value="1"/>
</dbReference>
<evidence type="ECO:0000259" key="7">
    <source>
        <dbReference type="Pfam" id="PF04130"/>
    </source>
</evidence>
<dbReference type="GO" id="GO:0051011">
    <property type="term" value="F:microtubule minus-end binding"/>
    <property type="evidence" value="ECO:0007669"/>
    <property type="project" value="TreeGrafter"/>
</dbReference>
<evidence type="ECO:0000256" key="6">
    <source>
        <dbReference type="SAM" id="MobiDB-lite"/>
    </source>
</evidence>
<dbReference type="Proteomes" id="UP000239649">
    <property type="component" value="Unassembled WGS sequence"/>
</dbReference>
<protein>
    <submittedName>
        <fullName evidence="8">Phosphatase 2C 22</fullName>
    </submittedName>
</protein>
<dbReference type="InterPro" id="IPR007259">
    <property type="entry name" value="GCP"/>
</dbReference>
<dbReference type="GO" id="GO:0000930">
    <property type="term" value="C:gamma-tubulin complex"/>
    <property type="evidence" value="ECO:0007669"/>
    <property type="project" value="TreeGrafter"/>
</dbReference>
<comment type="similarity">
    <text evidence="2">Belongs to the TUBGCP family.</text>
</comment>
<dbReference type="PANTHER" id="PTHR19302:SF59">
    <property type="entry name" value="HYPOTHETICAL GAMMA-TUBULIN COMPLEX"/>
    <property type="match status" value="1"/>
</dbReference>
<keyword evidence="3" id="KW-0963">Cytoplasm</keyword>
<feature type="region of interest" description="Disordered" evidence="6">
    <location>
        <begin position="1272"/>
        <end position="1302"/>
    </location>
</feature>
<sequence>MEGRGDPLGSADLGTRQLVRRLCASFGSPKDVIGGLKDTAYSILLGLDAEAAPAYISPDERGATVEAGLAAATAALESDGYPSLAQDLGAAAAKLRGCTTCQLLGSMAEAETGVVPALPLRDPAALLSLLLALRGSRASLRQQRFTFQAEQLPLAGATAVELGAGAAATASAALVQLEPAAMGPLTPLPGDAGAAAAALPPLLPLSTRVFEEAPDPHALTDGSSAMAVLLPGEAALPTDALAGSDELRDMASGLSGRPVWAPCDAGALPPLRSPAWLPVPPALAQLRGDSRRGAQPGPLGLPLSLLSMGDEPGSGTLFAGGAAFDAASDAASADSVQALSSGPGGGAGSTSVQPAPVQQVGLSVKLWGLEDAEVAQQALLALQGVSACLRRLQALLGAPDALPRRSALGLLTRLTEAAQLRQRLQHFVAAVSGGCSGSSGSGGGPPSDPVQQAFAVAVGEVLQRQAAALQALELQEGTEWVQTAVGGTCGTRLHSRGLTLLQVALHTGRLQRQLHRLAGLCWCHVGEEGDSASESGSDGADSAARCSRAGSRPCSPCPWESGDFPGGTQLLTYLYRHASEADGSGAAMLRFLFLQALQPYLRHLHAWAYTTHPVSAEFGTAGDKEAFTLDFLPPEERRAGPLVPIEPPAFLRPLHAAFMRAGTQLRLLHSLEPQGQRLAQQLGAIAEAEVLQRRRQQLATSSGGGGGTEVGAFAGAAHTLTSFAAPPAVEAAAEAALQAADGGPREPWLALAGAPAAPLPPSAGGAVDGTQDLHVSAGSLQQAAVVSQEQDGARSAAVDGWLGQMALQRRLAEHAAAADHLGRAAAQRERQAQRAAAQAAALSRQQSSKAALFEEQRGAVREARARRAMQREQVEASDRQAQLQAAQLSQPPGVELGSSLQPAAGAAAAAAGAQYLPPLAPPLHEEESESVPAPLPAVLECCVAQSVLSQYRAVSRACVRLFLDELKVLEQLEALRRYFFMGAGDWADALVATLGAHADALRPLASHQLEAALAEAIRGTSAESDPLAARLRIRLLPPSASAISAQLGAITVPTPQRRARSFWNSASTVTLAPTQLDCLDCIALDFSVDWPLSAVITEDTLQGYAGVFSMLVRLRRVEQLLRALHAPLAARPKSTPELLLSEEDEDACHRRVQRLRAFLHGARQFVAALQAFLHARTAGDAWVHMLAKLMVSSEEVAATLVSRQPSAPMMGLLSRMNSVGPAGKAAHKLAQQLSRALGASQPGSPSAAATARGGSSQLARFNSLLSTASAASSAAPSANTSPRRDGAATARQPSRFAAEKGQEAAAAGAVAAAEVAASEQQQQKQPGPSAATSPTSAAATAGGPGLSHHTSLTSVLLAQAAAEAGAGGAGAALDAAAWARHFQQSLQGIADLQELLDLHRRYVRQASEDYLTFGGNPTVTAAVGGALQRLVDFSFRLRDAVRSGSTASGRHLSGRRREEAWVQALRLGGTWAPLADVMAAFEGSVVQLQGALAGAGASSVLAELQLDGNCFYSRRAAAQARAEGGGARGGGAAAAGGGQL</sequence>
<dbReference type="GO" id="GO:0000278">
    <property type="term" value="P:mitotic cell cycle"/>
    <property type="evidence" value="ECO:0007669"/>
    <property type="project" value="TreeGrafter"/>
</dbReference>
<feature type="region of interest" description="Disordered" evidence="6">
    <location>
        <begin position="1315"/>
        <end position="1346"/>
    </location>
</feature>
<evidence type="ECO:0000256" key="4">
    <source>
        <dbReference type="ARBA" id="ARBA00022701"/>
    </source>
</evidence>
<feature type="compositionally biased region" description="Low complexity" evidence="6">
    <location>
        <begin position="1272"/>
        <end position="1281"/>
    </location>
</feature>
<dbReference type="InterPro" id="IPR042241">
    <property type="entry name" value="GCP_C_sf"/>
</dbReference>
<keyword evidence="9" id="KW-1185">Reference proteome</keyword>
<dbReference type="GO" id="GO:0007020">
    <property type="term" value="P:microtubule nucleation"/>
    <property type="evidence" value="ECO:0007669"/>
    <property type="project" value="InterPro"/>
</dbReference>
<evidence type="ECO:0000256" key="5">
    <source>
        <dbReference type="ARBA" id="ARBA00023212"/>
    </source>
</evidence>
<evidence type="ECO:0000256" key="2">
    <source>
        <dbReference type="ARBA" id="ARBA00010337"/>
    </source>
</evidence>
<evidence type="ECO:0000313" key="8">
    <source>
        <dbReference type="EMBL" id="PSC71851.1"/>
    </source>
</evidence>
<evidence type="ECO:0000256" key="3">
    <source>
        <dbReference type="ARBA" id="ARBA00022490"/>
    </source>
</evidence>
<dbReference type="PANTHER" id="PTHR19302">
    <property type="entry name" value="GAMMA TUBULIN COMPLEX PROTEIN"/>
    <property type="match status" value="1"/>
</dbReference>
<dbReference type="GO" id="GO:0031122">
    <property type="term" value="P:cytoplasmic microtubule organization"/>
    <property type="evidence" value="ECO:0007669"/>
    <property type="project" value="TreeGrafter"/>
</dbReference>
<dbReference type="GO" id="GO:0005874">
    <property type="term" value="C:microtubule"/>
    <property type="evidence" value="ECO:0007669"/>
    <property type="project" value="UniProtKB-KW"/>
</dbReference>
<keyword evidence="4" id="KW-0493">Microtubule</keyword>
<evidence type="ECO:0000313" key="9">
    <source>
        <dbReference type="Proteomes" id="UP000239649"/>
    </source>
</evidence>
<dbReference type="EMBL" id="LHPF02000012">
    <property type="protein sequence ID" value="PSC71851.1"/>
    <property type="molecule type" value="Genomic_DNA"/>
</dbReference>
<gene>
    <name evidence="8" type="ORF">C2E20_4693</name>
</gene>
<comment type="subcellular location">
    <subcellularLocation>
        <location evidence="1">Cytoplasm</location>
        <location evidence="1">Cytoskeleton</location>
    </subcellularLocation>
</comment>
<feature type="region of interest" description="Disordered" evidence="6">
    <location>
        <begin position="863"/>
        <end position="886"/>
    </location>
</feature>
<dbReference type="STRING" id="554055.A0A2P6VCR7"/>
<dbReference type="GO" id="GO:0051321">
    <property type="term" value="P:meiotic cell cycle"/>
    <property type="evidence" value="ECO:0007669"/>
    <property type="project" value="TreeGrafter"/>
</dbReference>
<dbReference type="GO" id="GO:0043015">
    <property type="term" value="F:gamma-tubulin binding"/>
    <property type="evidence" value="ECO:0007669"/>
    <property type="project" value="InterPro"/>
</dbReference>
<name>A0A2P6VCR7_9CHLO</name>
<dbReference type="OrthoDB" id="513509at2759"/>